<keyword evidence="3" id="KW-1185">Reference proteome</keyword>
<evidence type="ECO:0000256" key="1">
    <source>
        <dbReference type="SAM" id="Phobius"/>
    </source>
</evidence>
<keyword evidence="1" id="KW-1133">Transmembrane helix</keyword>
<name>A0A1M6X2A0_9RHOB</name>
<gene>
    <name evidence="2" type="ORF">SAMN05444414_103255</name>
</gene>
<evidence type="ECO:0000313" key="2">
    <source>
        <dbReference type="EMBL" id="SHL00152.1"/>
    </source>
</evidence>
<dbReference type="EMBL" id="FRBN01000003">
    <property type="protein sequence ID" value="SHL00152.1"/>
    <property type="molecule type" value="Genomic_DNA"/>
</dbReference>
<dbReference type="STRING" id="1054996.SAMN05444414_103255"/>
<dbReference type="AlphaFoldDB" id="A0A1M6X2A0"/>
<accession>A0A1M6X2A0</accession>
<proteinExistence type="predicted"/>
<feature type="transmembrane region" description="Helical" evidence="1">
    <location>
        <begin position="33"/>
        <end position="53"/>
    </location>
</feature>
<protein>
    <submittedName>
        <fullName evidence="2">Uncharacterized protein</fullName>
    </submittedName>
</protein>
<sequence>MMNDLLLLAALVAVLLGLPMGYRKDYRHAAKLVGGAAACLAAAFVLAEVFPFLEVMLFMMIVAFASLGVLIGSVIGVSLGWLVKTVQERLRG</sequence>
<feature type="transmembrane region" description="Helical" evidence="1">
    <location>
        <begin position="60"/>
        <end position="83"/>
    </location>
</feature>
<dbReference type="OrthoDB" id="9977008at2"/>
<dbReference type="Proteomes" id="UP000184191">
    <property type="component" value="Unassembled WGS sequence"/>
</dbReference>
<reference evidence="3" key="1">
    <citation type="submission" date="2016-11" db="EMBL/GenBank/DDBJ databases">
        <authorList>
            <person name="Varghese N."/>
            <person name="Submissions S."/>
        </authorList>
    </citation>
    <scope>NUCLEOTIDE SEQUENCE [LARGE SCALE GENOMIC DNA]</scope>
    <source>
        <strain evidence="3">DSM 29327</strain>
    </source>
</reference>
<dbReference type="RefSeq" id="WP_073195661.1">
    <property type="nucleotide sequence ID" value="NZ_FRBN01000003.1"/>
</dbReference>
<keyword evidence="1" id="KW-0812">Transmembrane</keyword>
<keyword evidence="1" id="KW-0472">Membrane</keyword>
<organism evidence="2 3">
    <name type="scientific">Roseovarius marisflavi</name>
    <dbReference type="NCBI Taxonomy" id="1054996"/>
    <lineage>
        <taxon>Bacteria</taxon>
        <taxon>Pseudomonadati</taxon>
        <taxon>Pseudomonadota</taxon>
        <taxon>Alphaproteobacteria</taxon>
        <taxon>Rhodobacterales</taxon>
        <taxon>Roseobacteraceae</taxon>
        <taxon>Roseovarius</taxon>
    </lineage>
</organism>
<evidence type="ECO:0000313" key="3">
    <source>
        <dbReference type="Proteomes" id="UP000184191"/>
    </source>
</evidence>